<dbReference type="GO" id="GO:0000049">
    <property type="term" value="F:tRNA binding"/>
    <property type="evidence" value="ECO:0007669"/>
    <property type="project" value="UniProtKB-UniRule"/>
</dbReference>
<dbReference type="Pfam" id="PF03725">
    <property type="entry name" value="RNase_PH_C"/>
    <property type="match status" value="1"/>
</dbReference>
<dbReference type="GO" id="GO:0008033">
    <property type="term" value="P:tRNA processing"/>
    <property type="evidence" value="ECO:0007669"/>
    <property type="project" value="UniProtKB-UniRule"/>
</dbReference>
<evidence type="ECO:0000256" key="1">
    <source>
        <dbReference type="ARBA" id="ARBA00006678"/>
    </source>
</evidence>
<keyword evidence="4 7" id="KW-0819">tRNA processing</keyword>
<keyword evidence="3 7" id="KW-0820">tRNA-binding</keyword>
<evidence type="ECO:0000256" key="2">
    <source>
        <dbReference type="ARBA" id="ARBA00022552"/>
    </source>
</evidence>
<evidence type="ECO:0000259" key="9">
    <source>
        <dbReference type="Pfam" id="PF03725"/>
    </source>
</evidence>
<dbReference type="AlphaFoldDB" id="A0A1F4T5Q5"/>
<dbReference type="EC" id="2.7.7.56" evidence="7"/>
<evidence type="ECO:0000256" key="5">
    <source>
        <dbReference type="ARBA" id="ARBA00022695"/>
    </source>
</evidence>
<evidence type="ECO:0000259" key="8">
    <source>
        <dbReference type="Pfam" id="PF01138"/>
    </source>
</evidence>
<dbReference type="PANTHER" id="PTHR11953:SF0">
    <property type="entry name" value="EXOSOME COMPLEX COMPONENT RRP41"/>
    <property type="match status" value="1"/>
</dbReference>
<dbReference type="SUPFAM" id="SSF55666">
    <property type="entry name" value="Ribonuclease PH domain 2-like"/>
    <property type="match status" value="1"/>
</dbReference>
<dbReference type="Gene3D" id="3.30.230.70">
    <property type="entry name" value="GHMP Kinase, N-terminal domain"/>
    <property type="match status" value="1"/>
</dbReference>
<dbReference type="GO" id="GO:0016075">
    <property type="term" value="P:rRNA catabolic process"/>
    <property type="evidence" value="ECO:0007669"/>
    <property type="project" value="UniProtKB-UniRule"/>
</dbReference>
<reference evidence="10 11" key="1">
    <citation type="journal article" date="2016" name="Nat. Commun.">
        <title>Thousands of microbial genomes shed light on interconnected biogeochemical processes in an aquifer system.</title>
        <authorList>
            <person name="Anantharaman K."/>
            <person name="Brown C.T."/>
            <person name="Hug L.A."/>
            <person name="Sharon I."/>
            <person name="Castelle C.J."/>
            <person name="Probst A.J."/>
            <person name="Thomas B.C."/>
            <person name="Singh A."/>
            <person name="Wilkins M.J."/>
            <person name="Karaoz U."/>
            <person name="Brodie E.L."/>
            <person name="Williams K.H."/>
            <person name="Hubbard S.S."/>
            <person name="Banfield J.F."/>
        </authorList>
    </citation>
    <scope>NUCLEOTIDE SEQUENCE [LARGE SCALE GENOMIC DNA]</scope>
</reference>
<gene>
    <name evidence="7" type="primary">rph</name>
    <name evidence="10" type="ORF">A3K49_02700</name>
</gene>
<sequence length="231" mass="24970">MKRSDNRTPNQTRPVRIIRKYLKYPAGSVLIEMGNTKVICSASIQEKVPDHKRGTGSGWITAEYGMLPGATSGRYQRESNGRVKGRTHEIQRLIGRALRAVVDLEKLGEKTVIIDADVIQADGGTRTAAITGSFVALYDAIGPVPIKEFVAAVSVGVVDSDCLVDLAYDEDSQAEVDLNLVMTASGRLVEIQGTAEQEPFSKATLDKLVDQGGKAIHQLIAVQKKVLGHKS</sequence>
<feature type="domain" description="Exoribonuclease phosphorolytic" evidence="9">
    <location>
        <begin position="149"/>
        <end position="213"/>
    </location>
</feature>
<dbReference type="GO" id="GO:0031125">
    <property type="term" value="P:rRNA 3'-end processing"/>
    <property type="evidence" value="ECO:0007669"/>
    <property type="project" value="UniProtKB-ARBA"/>
</dbReference>
<feature type="binding site" evidence="7">
    <location>
        <begin position="124"/>
        <end position="126"/>
    </location>
    <ligand>
        <name>phosphate</name>
        <dbReference type="ChEBI" id="CHEBI:43474"/>
        <note>substrate</note>
    </ligand>
</feature>
<name>A0A1F4T5Q5_UNCSA</name>
<feature type="binding site" evidence="7">
    <location>
        <position position="86"/>
    </location>
    <ligand>
        <name>phosphate</name>
        <dbReference type="ChEBI" id="CHEBI:43474"/>
        <note>substrate</note>
    </ligand>
</feature>
<comment type="caution">
    <text evidence="10">The sequence shown here is derived from an EMBL/GenBank/DDBJ whole genome shotgun (WGS) entry which is preliminary data.</text>
</comment>
<dbReference type="InterPro" id="IPR036345">
    <property type="entry name" value="ExoRNase_PH_dom2_sf"/>
</dbReference>
<evidence type="ECO:0000313" key="11">
    <source>
        <dbReference type="Proteomes" id="UP000178602"/>
    </source>
</evidence>
<dbReference type="InterPro" id="IPR001247">
    <property type="entry name" value="ExoRNase_PH_dom1"/>
</dbReference>
<dbReference type="EMBL" id="MEUG01000001">
    <property type="protein sequence ID" value="OGC27896.1"/>
    <property type="molecule type" value="Genomic_DNA"/>
</dbReference>
<evidence type="ECO:0000256" key="3">
    <source>
        <dbReference type="ARBA" id="ARBA00022555"/>
    </source>
</evidence>
<keyword evidence="2 7" id="KW-0698">rRNA processing</keyword>
<dbReference type="NCBIfam" id="TIGR01966">
    <property type="entry name" value="RNasePH"/>
    <property type="match status" value="1"/>
</dbReference>
<evidence type="ECO:0000256" key="6">
    <source>
        <dbReference type="ARBA" id="ARBA00022884"/>
    </source>
</evidence>
<comment type="function">
    <text evidence="7">Phosphorolytic 3'-5' exoribonuclease that plays an important role in tRNA 3'-end maturation. Removes nucleotide residues following the 3'-CCA terminus of tRNAs; can also add nucleotides to the ends of RNA molecules by using nucleoside diphosphates as substrates, but this may not be physiologically important. Probably plays a role in initiation of 16S rRNA degradation (leading to ribosome degradation) during starvation.</text>
</comment>
<dbReference type="InterPro" id="IPR018336">
    <property type="entry name" value="RNase_PH_CS"/>
</dbReference>
<evidence type="ECO:0000313" key="10">
    <source>
        <dbReference type="EMBL" id="OGC27896.1"/>
    </source>
</evidence>
<keyword evidence="7" id="KW-0808">Transferase</keyword>
<dbReference type="PANTHER" id="PTHR11953">
    <property type="entry name" value="EXOSOME COMPLEX COMPONENT"/>
    <property type="match status" value="1"/>
</dbReference>
<comment type="subunit">
    <text evidence="7">Homohexameric ring arranged as a trimer of dimers.</text>
</comment>
<accession>A0A1F4T5Q5</accession>
<dbReference type="CDD" id="cd11362">
    <property type="entry name" value="RNase_PH_bact"/>
    <property type="match status" value="1"/>
</dbReference>
<feature type="domain" description="Exoribonuclease phosphorolytic" evidence="8">
    <location>
        <begin position="11"/>
        <end position="140"/>
    </location>
</feature>
<protein>
    <recommendedName>
        <fullName evidence="7">Ribonuclease PH</fullName>
        <shortName evidence="7">RNase PH</shortName>
        <ecNumber evidence="7">2.7.7.56</ecNumber>
    </recommendedName>
    <alternativeName>
        <fullName evidence="7">tRNA nucleotidyltransferase</fullName>
    </alternativeName>
</protein>
<dbReference type="GO" id="GO:0009022">
    <property type="term" value="F:tRNA nucleotidyltransferase activity"/>
    <property type="evidence" value="ECO:0007669"/>
    <property type="project" value="UniProtKB-UniRule"/>
</dbReference>
<dbReference type="PROSITE" id="PS01277">
    <property type="entry name" value="RIBONUCLEASE_PH"/>
    <property type="match status" value="1"/>
</dbReference>
<evidence type="ECO:0000256" key="7">
    <source>
        <dbReference type="HAMAP-Rule" id="MF_00564"/>
    </source>
</evidence>
<dbReference type="Proteomes" id="UP000178602">
    <property type="component" value="Unassembled WGS sequence"/>
</dbReference>
<evidence type="ECO:0000256" key="4">
    <source>
        <dbReference type="ARBA" id="ARBA00022694"/>
    </source>
</evidence>
<dbReference type="InterPro" id="IPR015847">
    <property type="entry name" value="ExoRNase_PH_dom2"/>
</dbReference>
<dbReference type="InterPro" id="IPR020568">
    <property type="entry name" value="Ribosomal_Su5_D2-typ_SF"/>
</dbReference>
<dbReference type="SUPFAM" id="SSF54211">
    <property type="entry name" value="Ribosomal protein S5 domain 2-like"/>
    <property type="match status" value="1"/>
</dbReference>
<comment type="catalytic activity">
    <reaction evidence="7">
        <text>tRNA(n+1) + phosphate = tRNA(n) + a ribonucleoside 5'-diphosphate</text>
        <dbReference type="Rhea" id="RHEA:10628"/>
        <dbReference type="Rhea" id="RHEA-COMP:17343"/>
        <dbReference type="Rhea" id="RHEA-COMP:17344"/>
        <dbReference type="ChEBI" id="CHEBI:43474"/>
        <dbReference type="ChEBI" id="CHEBI:57930"/>
        <dbReference type="ChEBI" id="CHEBI:173114"/>
        <dbReference type="EC" id="2.7.7.56"/>
    </reaction>
</comment>
<dbReference type="GO" id="GO:0000175">
    <property type="term" value="F:3'-5'-RNA exonuclease activity"/>
    <property type="evidence" value="ECO:0007669"/>
    <property type="project" value="UniProtKB-UniRule"/>
</dbReference>
<organism evidence="10 11">
    <name type="scientific">candidate division WOR-1 bacterium RIFOXYC12_FULL_54_18</name>
    <dbReference type="NCBI Taxonomy" id="1802584"/>
    <lineage>
        <taxon>Bacteria</taxon>
        <taxon>Bacillati</taxon>
        <taxon>Saganbacteria</taxon>
    </lineage>
</organism>
<dbReference type="InterPro" id="IPR027408">
    <property type="entry name" value="PNPase/RNase_PH_dom_sf"/>
</dbReference>
<dbReference type="FunFam" id="3.30.230.70:FF:000003">
    <property type="entry name" value="Ribonuclease PH"/>
    <property type="match status" value="1"/>
</dbReference>
<dbReference type="HAMAP" id="MF_00564">
    <property type="entry name" value="RNase_PH"/>
    <property type="match status" value="1"/>
</dbReference>
<keyword evidence="6" id="KW-0694">RNA-binding</keyword>
<keyword evidence="5 7" id="KW-0548">Nucleotidyltransferase</keyword>
<dbReference type="InterPro" id="IPR050080">
    <property type="entry name" value="RNase_PH"/>
</dbReference>
<proteinExistence type="inferred from homology"/>
<dbReference type="InterPro" id="IPR002381">
    <property type="entry name" value="RNase_PH_bac-type"/>
</dbReference>
<dbReference type="Pfam" id="PF01138">
    <property type="entry name" value="RNase_PH"/>
    <property type="match status" value="1"/>
</dbReference>
<comment type="similarity">
    <text evidence="1 7">Belongs to the RNase PH family.</text>
</comment>